<dbReference type="EMBL" id="JADKYB010000024">
    <property type="protein sequence ID" value="MBM9509305.1"/>
    <property type="molecule type" value="Genomic_DNA"/>
</dbReference>
<dbReference type="PROSITE" id="PS50995">
    <property type="entry name" value="HTH_MARR_2"/>
    <property type="match status" value="1"/>
</dbReference>
<dbReference type="Proteomes" id="UP000749040">
    <property type="component" value="Unassembled WGS sequence"/>
</dbReference>
<dbReference type="RefSeq" id="WP_205362178.1">
    <property type="nucleotide sequence ID" value="NZ_JADKYB010000024.1"/>
</dbReference>
<reference evidence="2 3" key="1">
    <citation type="submission" date="2021-01" db="EMBL/GenBank/DDBJ databases">
        <title>Streptomyces acididurans sp. nov., isolated from a peat swamp forest soil.</title>
        <authorList>
            <person name="Chantavorakit T."/>
            <person name="Duangmal K."/>
        </authorList>
    </citation>
    <scope>NUCLEOTIDE SEQUENCE [LARGE SCALE GENOMIC DNA]</scope>
    <source>
        <strain evidence="2 3">KK5PA1</strain>
    </source>
</reference>
<gene>
    <name evidence="2" type="ORF">ITX44_33120</name>
</gene>
<comment type="caution">
    <text evidence="2">The sequence shown here is derived from an EMBL/GenBank/DDBJ whole genome shotgun (WGS) entry which is preliminary data.</text>
</comment>
<evidence type="ECO:0000313" key="3">
    <source>
        <dbReference type="Proteomes" id="UP000749040"/>
    </source>
</evidence>
<feature type="domain" description="HTH marR-type" evidence="1">
    <location>
        <begin position="11"/>
        <end position="147"/>
    </location>
</feature>
<name>A0ABS2U147_9ACTN</name>
<protein>
    <submittedName>
        <fullName evidence="2">MarR family transcriptional regulator</fullName>
    </submittedName>
</protein>
<dbReference type="SMART" id="SM00347">
    <property type="entry name" value="HTH_MARR"/>
    <property type="match status" value="1"/>
</dbReference>
<keyword evidence="3" id="KW-1185">Reference proteome</keyword>
<dbReference type="PANTHER" id="PTHR33164">
    <property type="entry name" value="TRANSCRIPTIONAL REGULATOR, MARR FAMILY"/>
    <property type="match status" value="1"/>
</dbReference>
<dbReference type="SUPFAM" id="SSF46785">
    <property type="entry name" value="Winged helix' DNA-binding domain"/>
    <property type="match status" value="1"/>
</dbReference>
<dbReference type="Gene3D" id="1.10.10.10">
    <property type="entry name" value="Winged helix-like DNA-binding domain superfamily/Winged helix DNA-binding domain"/>
    <property type="match status" value="1"/>
</dbReference>
<dbReference type="PANTHER" id="PTHR33164:SF99">
    <property type="entry name" value="MARR FAMILY REGULATORY PROTEIN"/>
    <property type="match status" value="1"/>
</dbReference>
<evidence type="ECO:0000313" key="2">
    <source>
        <dbReference type="EMBL" id="MBM9509305.1"/>
    </source>
</evidence>
<sequence>MTDDGWLNPDELRVYRAFNRSWQALNARLDDDLETDLGLPRAYFDVLWRLRRAPGRAMRMSELAAETESKPSRITHATSRLEAMGLVRRVAAEGDRRGYLAVLTDQGLTVAEQAAPRFARAVREHFLDLLTPAMREHMTEIGAAVLRENAPDRTLEGP</sequence>
<dbReference type="InterPro" id="IPR039422">
    <property type="entry name" value="MarR/SlyA-like"/>
</dbReference>
<organism evidence="2 3">
    <name type="scientific">Actinacidiphila acididurans</name>
    <dbReference type="NCBI Taxonomy" id="2784346"/>
    <lineage>
        <taxon>Bacteria</taxon>
        <taxon>Bacillati</taxon>
        <taxon>Actinomycetota</taxon>
        <taxon>Actinomycetes</taxon>
        <taxon>Kitasatosporales</taxon>
        <taxon>Streptomycetaceae</taxon>
        <taxon>Actinacidiphila</taxon>
    </lineage>
</organism>
<proteinExistence type="predicted"/>
<dbReference type="InterPro" id="IPR036388">
    <property type="entry name" value="WH-like_DNA-bd_sf"/>
</dbReference>
<dbReference type="InterPro" id="IPR000835">
    <property type="entry name" value="HTH_MarR-typ"/>
</dbReference>
<dbReference type="InterPro" id="IPR036390">
    <property type="entry name" value="WH_DNA-bd_sf"/>
</dbReference>
<accession>A0ABS2U147</accession>
<dbReference type="Pfam" id="PF12802">
    <property type="entry name" value="MarR_2"/>
    <property type="match status" value="1"/>
</dbReference>
<evidence type="ECO:0000259" key="1">
    <source>
        <dbReference type="PROSITE" id="PS50995"/>
    </source>
</evidence>